<dbReference type="GeneID" id="70188940"/>
<keyword evidence="4" id="KW-1185">Reference proteome</keyword>
<reference evidence="3" key="1">
    <citation type="journal article" date="2021" name="Nat. Commun.">
        <title>Genetic determinants of endophytism in the Arabidopsis root mycobiome.</title>
        <authorList>
            <person name="Mesny F."/>
            <person name="Miyauchi S."/>
            <person name="Thiergart T."/>
            <person name="Pickel B."/>
            <person name="Atanasova L."/>
            <person name="Karlsson M."/>
            <person name="Huettel B."/>
            <person name="Barry K.W."/>
            <person name="Haridas S."/>
            <person name="Chen C."/>
            <person name="Bauer D."/>
            <person name="Andreopoulos W."/>
            <person name="Pangilinan J."/>
            <person name="LaButti K."/>
            <person name="Riley R."/>
            <person name="Lipzen A."/>
            <person name="Clum A."/>
            <person name="Drula E."/>
            <person name="Henrissat B."/>
            <person name="Kohler A."/>
            <person name="Grigoriev I.V."/>
            <person name="Martin F.M."/>
            <person name="Hacquard S."/>
        </authorList>
    </citation>
    <scope>NUCLEOTIDE SEQUENCE</scope>
    <source>
        <strain evidence="3">MPI-CAGE-CH-0230</strain>
    </source>
</reference>
<proteinExistence type="predicted"/>
<sequence length="404" mass="43378">MAAVAPPSYESVISGVIDSAKNGTAVPAAMAKLSAEEIAAINSAPIPAPLDDDIKKKLYDDVAKYIAKDEEALKRLEAAAVAAVASCKRNDDIFAELLTMLYRIDKDNNIQDDKFAPQLEALREQYRSVIKESRTLAADIAVYSENFDEEVVNICADKTLSTDRRLEAINRAIEEVVEHKARASKIVDDLNAADAAFNKLTVDFANWANTTSTKFDAEIEAANKELTGLADRLKTLRNVLIGFGVGAGVGLGVAIGGCWAGPFAPVCWVAGALLMIGFGVGLVTTGIQFAACQDEINKKKAELAALKEKKAAVETARTTLIETAAVDRVEFHTNIQSIVTVWNAALADAQEIKDWLHKGADDADLPNYMAIQLAHGVALYTKMAKYLSIYASGLTNFAPPKPAS</sequence>
<comment type="caution">
    <text evidence="3">The sequence shown here is derived from an EMBL/GenBank/DDBJ whole genome shotgun (WGS) entry which is preliminary data.</text>
</comment>
<dbReference type="EMBL" id="JAGTJQ010000009">
    <property type="protein sequence ID" value="KAH7025119.1"/>
    <property type="molecule type" value="Genomic_DNA"/>
</dbReference>
<gene>
    <name evidence="3" type="ORF">B0I36DRAFT_367011</name>
</gene>
<accession>A0A9P9BLQ2</accession>
<dbReference type="OrthoDB" id="4755528at2759"/>
<feature type="transmembrane region" description="Helical" evidence="2">
    <location>
        <begin position="268"/>
        <end position="291"/>
    </location>
</feature>
<dbReference type="Gene3D" id="1.20.1170.10">
    <property type="match status" value="1"/>
</dbReference>
<feature type="transmembrane region" description="Helical" evidence="2">
    <location>
        <begin position="239"/>
        <end position="262"/>
    </location>
</feature>
<dbReference type="AlphaFoldDB" id="A0A9P9BLQ2"/>
<evidence type="ECO:0000256" key="1">
    <source>
        <dbReference type="SAM" id="Coils"/>
    </source>
</evidence>
<dbReference type="RefSeq" id="XP_046008667.1">
    <property type="nucleotide sequence ID" value="XM_046159394.1"/>
</dbReference>
<protein>
    <submittedName>
        <fullName evidence="3">Uncharacterized protein</fullName>
    </submittedName>
</protein>
<evidence type="ECO:0000313" key="3">
    <source>
        <dbReference type="EMBL" id="KAH7025119.1"/>
    </source>
</evidence>
<organism evidence="3 4">
    <name type="scientific">Microdochium trichocladiopsis</name>
    <dbReference type="NCBI Taxonomy" id="1682393"/>
    <lineage>
        <taxon>Eukaryota</taxon>
        <taxon>Fungi</taxon>
        <taxon>Dikarya</taxon>
        <taxon>Ascomycota</taxon>
        <taxon>Pezizomycotina</taxon>
        <taxon>Sordariomycetes</taxon>
        <taxon>Xylariomycetidae</taxon>
        <taxon>Xylariales</taxon>
        <taxon>Microdochiaceae</taxon>
        <taxon>Microdochium</taxon>
    </lineage>
</organism>
<feature type="coiled-coil region" evidence="1">
    <location>
        <begin position="289"/>
        <end position="316"/>
    </location>
</feature>
<evidence type="ECO:0000256" key="2">
    <source>
        <dbReference type="SAM" id="Phobius"/>
    </source>
</evidence>
<keyword evidence="2" id="KW-0472">Membrane</keyword>
<keyword evidence="2" id="KW-0812">Transmembrane</keyword>
<dbReference type="SUPFAM" id="SSF58100">
    <property type="entry name" value="Bacterial hemolysins"/>
    <property type="match status" value="1"/>
</dbReference>
<dbReference type="Proteomes" id="UP000756346">
    <property type="component" value="Unassembled WGS sequence"/>
</dbReference>
<name>A0A9P9BLQ2_9PEZI</name>
<evidence type="ECO:0000313" key="4">
    <source>
        <dbReference type="Proteomes" id="UP000756346"/>
    </source>
</evidence>
<keyword evidence="2" id="KW-1133">Transmembrane helix</keyword>
<keyword evidence="1" id="KW-0175">Coiled coil</keyword>